<reference evidence="2 3" key="2">
    <citation type="journal article" date="2010" name="Stand. Genomic Sci.">
        <title>Complete genome sequence of Syntrophothermus lipocalidus type strain (TGB-C1).</title>
        <authorList>
            <person name="Djao O.D."/>
            <person name="Zhang X."/>
            <person name="Lucas S."/>
            <person name="Lapidus A."/>
            <person name="Del Rio T.G."/>
            <person name="Nolan M."/>
            <person name="Tice H."/>
            <person name="Cheng J.F."/>
            <person name="Han C."/>
            <person name="Tapia R."/>
            <person name="Goodwin L."/>
            <person name="Pitluck S."/>
            <person name="Liolios K."/>
            <person name="Ivanova N."/>
            <person name="Mavromatis K."/>
            <person name="Mikhailova N."/>
            <person name="Ovchinnikova G."/>
            <person name="Pati A."/>
            <person name="Brambilla E."/>
            <person name="Chen A."/>
            <person name="Palaniappan K."/>
            <person name="Land M."/>
            <person name="Hauser L."/>
            <person name="Chang Y.J."/>
            <person name="Jeffries C.D."/>
            <person name="Rohde M."/>
            <person name="Sikorski J."/>
            <person name="Spring S."/>
            <person name="Goker M."/>
            <person name="Detter J.C."/>
            <person name="Woyke T."/>
            <person name="Bristow J."/>
            <person name="Eisen J.A."/>
            <person name="Markowitz V."/>
            <person name="Hugenholtz P."/>
            <person name="Kyrpides N.C."/>
            <person name="Klenk H.P."/>
        </authorList>
    </citation>
    <scope>NUCLEOTIDE SEQUENCE [LARGE SCALE GENOMIC DNA]</scope>
    <source>
        <strain evidence="3">DSM 12680 / TGB-C1</strain>
    </source>
</reference>
<keyword evidence="3" id="KW-1185">Reference proteome</keyword>
<evidence type="ECO:0000313" key="2">
    <source>
        <dbReference type="EMBL" id="ADI02936.1"/>
    </source>
</evidence>
<evidence type="ECO:0000313" key="3">
    <source>
        <dbReference type="Proteomes" id="UP000000378"/>
    </source>
</evidence>
<proteinExistence type="predicted"/>
<dbReference type="KEGG" id="slp:Slip_2194"/>
<protein>
    <submittedName>
        <fullName evidence="2">Uncharacterized protein</fullName>
    </submittedName>
</protein>
<gene>
    <name evidence="2" type="ordered locus">Slip_2194</name>
</gene>
<dbReference type="AlphaFoldDB" id="D7CJI1"/>
<dbReference type="EMBL" id="CP002048">
    <property type="protein sequence ID" value="ADI02936.1"/>
    <property type="molecule type" value="Genomic_DNA"/>
</dbReference>
<reference evidence="3" key="1">
    <citation type="journal article" date="2010" name="Stand. Genomic Sci.">
        <title>Complete genome sequence of Syntrophothermus lipocalidus type strain (TGB-C1T).</title>
        <authorList>
            <consortium name="US DOE Joint Genome Institute (JGI-PGF)"/>
            <person name="Djao O."/>
            <person name="Zhang X."/>
            <person name="Lucas S."/>
            <person name="Lapidus A."/>
            <person name="Glavina Del Rio T."/>
            <person name="Nolan M."/>
            <person name="Tice H."/>
            <person name="Cheng J."/>
            <person name="Han C."/>
            <person name="Tapia R."/>
            <person name="Goodwin L."/>
            <person name="Pitluck S."/>
            <person name="Liolios K."/>
            <person name="Ivanova N."/>
            <person name="Mavromatis K."/>
            <person name="Mikhailova N."/>
            <person name="Ovchinnikova G."/>
            <person name="Pati A."/>
            <person name="Brambilla E."/>
            <person name="Chen A."/>
            <person name="Palaniappan K."/>
            <person name="Land M."/>
            <person name="Hauser L."/>
            <person name="Chang Y."/>
            <person name="Jeffries C."/>
            <person name="Rohde M."/>
            <person name="Sikorski J."/>
            <person name="Spring S."/>
            <person name="Goker M."/>
            <person name="Detter J."/>
            <person name="Woyke T."/>
            <person name="Bristow J."/>
            <person name="Eisen J."/>
            <person name="Markowitz V."/>
            <person name="Hugenholtz P."/>
            <person name="Kyrpides N."/>
            <person name="Klenk H."/>
        </authorList>
    </citation>
    <scope>NUCLEOTIDE SEQUENCE [LARGE SCALE GENOMIC DNA]</scope>
    <source>
        <strain evidence="3">DSM 12680 / TGB-C1</strain>
    </source>
</reference>
<dbReference type="HOGENOM" id="CLU_2902701_0_0_9"/>
<feature type="compositionally biased region" description="Polar residues" evidence="1">
    <location>
        <begin position="53"/>
        <end position="62"/>
    </location>
</feature>
<organism evidence="2 3">
    <name type="scientific">Syntrophothermus lipocalidus (strain DSM 12680 / TGB-C1)</name>
    <dbReference type="NCBI Taxonomy" id="643648"/>
    <lineage>
        <taxon>Bacteria</taxon>
        <taxon>Bacillati</taxon>
        <taxon>Bacillota</taxon>
        <taxon>Clostridia</taxon>
        <taxon>Eubacteriales</taxon>
        <taxon>Syntrophomonadaceae</taxon>
        <taxon>Syntrophothermus</taxon>
    </lineage>
</organism>
<dbReference type="RefSeq" id="WP_013176338.1">
    <property type="nucleotide sequence ID" value="NC_014220.1"/>
</dbReference>
<accession>D7CJI1</accession>
<sequence length="62" mass="6384">MANTKGEKDEKKGSILSRIFGKSSGGCCGVQIIPVDEAADAVKEANVDASAGDSAQQETKKN</sequence>
<dbReference type="Proteomes" id="UP000000378">
    <property type="component" value="Chromosome"/>
</dbReference>
<feature type="region of interest" description="Disordered" evidence="1">
    <location>
        <begin position="43"/>
        <end position="62"/>
    </location>
</feature>
<dbReference type="STRING" id="643648.Slip_2194"/>
<name>D7CJI1_SYNLT</name>
<evidence type="ECO:0000256" key="1">
    <source>
        <dbReference type="SAM" id="MobiDB-lite"/>
    </source>
</evidence>